<accession>A0A0F6Y0L9</accession>
<gene>
    <name evidence="1" type="ORF">EX87_19210</name>
</gene>
<organism evidence="1">
    <name type="scientific">Brevibacillus laterosporus</name>
    <name type="common">Bacillus laterosporus</name>
    <dbReference type="NCBI Taxonomy" id="1465"/>
    <lineage>
        <taxon>Bacteria</taxon>
        <taxon>Bacillati</taxon>
        <taxon>Bacillota</taxon>
        <taxon>Bacilli</taxon>
        <taxon>Bacillales</taxon>
        <taxon>Paenibacillaceae</taxon>
        <taxon>Brevibacillus</taxon>
    </lineage>
</organism>
<reference evidence="1" key="1">
    <citation type="submission" date="2015-03" db="EMBL/GenBank/DDBJ databases">
        <title>MIGS Cultured Bacterial/Archaeal sample from Brevibacillus laterosporus.</title>
        <authorList>
            <person name="Zeng D."/>
            <person name="Zhu L."/>
            <person name="Dong G."/>
            <person name="Ye W."/>
            <person name="Ren D."/>
            <person name="Wu L."/>
            <person name="Xu J."/>
            <person name="Li G."/>
            <person name="Guo L."/>
        </authorList>
    </citation>
    <scope>NUCLEOTIDE SEQUENCE</scope>
    <source>
        <strain evidence="1">B9</strain>
        <plasmid evidence="1">unnamed2</plasmid>
    </source>
</reference>
<name>A0A0F6Y0L9_BRELA</name>
<sequence>MQEIVNHHFMKLPNSNGSFLFLKEITSSALHADTLKYNLTLRYSLWLFGIVKREQNMKGADKAV</sequence>
<dbReference type="AlphaFoldDB" id="A0A0F6Y0L9"/>
<dbReference type="RefSeq" id="WP_031414877.1">
    <property type="nucleotide sequence ID" value="NZ_CP011076.1"/>
</dbReference>
<proteinExistence type="predicted"/>
<evidence type="ECO:0000313" key="1">
    <source>
        <dbReference type="EMBL" id="AKF95756.1"/>
    </source>
</evidence>
<keyword evidence="1" id="KW-0614">Plasmid</keyword>
<protein>
    <submittedName>
        <fullName evidence="1">Uncharacterized protein</fullName>
    </submittedName>
</protein>
<dbReference type="EMBL" id="CP011076">
    <property type="protein sequence ID" value="AKF95756.1"/>
    <property type="molecule type" value="Genomic_DNA"/>
</dbReference>
<geneLocation type="plasmid" evidence="1">
    <name>unnamed2</name>
</geneLocation>